<organism evidence="2 3">
    <name type="scientific">Dorea formicigenerans</name>
    <dbReference type="NCBI Taxonomy" id="39486"/>
    <lineage>
        <taxon>Bacteria</taxon>
        <taxon>Bacillati</taxon>
        <taxon>Bacillota</taxon>
        <taxon>Clostridia</taxon>
        <taxon>Lachnospirales</taxon>
        <taxon>Lachnospiraceae</taxon>
        <taxon>Dorea</taxon>
    </lineage>
</organism>
<feature type="transmembrane region" description="Helical" evidence="1">
    <location>
        <begin position="50"/>
        <end position="72"/>
    </location>
</feature>
<keyword evidence="1" id="KW-0812">Transmembrane</keyword>
<proteinExistence type="predicted"/>
<reference evidence="2 3" key="1">
    <citation type="submission" date="2018-08" db="EMBL/GenBank/DDBJ databases">
        <title>A genome reference for cultivated species of the human gut microbiota.</title>
        <authorList>
            <person name="Zou Y."/>
            <person name="Xue W."/>
            <person name="Luo G."/>
        </authorList>
    </citation>
    <scope>NUCLEOTIDE SEQUENCE [LARGE SCALE GENOMIC DNA]</scope>
    <source>
        <strain evidence="2 3">AF25-11</strain>
    </source>
</reference>
<evidence type="ECO:0000313" key="3">
    <source>
        <dbReference type="Proteomes" id="UP000283652"/>
    </source>
</evidence>
<sequence length="86" mass="9781">MYNWLSYGVVGNSVCSTWESCTLAFPCAVNRVIHDGIACYAHFHDAVFRFLFRNSVVLAVYLLFSVACFFTAHEHSRPDCRCRSPP</sequence>
<comment type="caution">
    <text evidence="2">The sequence shown here is derived from an EMBL/GenBank/DDBJ whole genome shotgun (WGS) entry which is preliminary data.</text>
</comment>
<dbReference type="EMBL" id="QRUK01000034">
    <property type="protein sequence ID" value="RGR55660.1"/>
    <property type="molecule type" value="Genomic_DNA"/>
</dbReference>
<protein>
    <submittedName>
        <fullName evidence="2">Uncharacterized protein</fullName>
    </submittedName>
</protein>
<dbReference type="AlphaFoldDB" id="A0A412EXB0"/>
<gene>
    <name evidence="2" type="ORF">DWY33_13675</name>
</gene>
<accession>A0A412EXB0</accession>
<keyword evidence="1" id="KW-0472">Membrane</keyword>
<dbReference type="Proteomes" id="UP000283652">
    <property type="component" value="Unassembled WGS sequence"/>
</dbReference>
<name>A0A412EXB0_9FIRM</name>
<evidence type="ECO:0000256" key="1">
    <source>
        <dbReference type="SAM" id="Phobius"/>
    </source>
</evidence>
<keyword evidence="1" id="KW-1133">Transmembrane helix</keyword>
<evidence type="ECO:0000313" key="2">
    <source>
        <dbReference type="EMBL" id="RGR55660.1"/>
    </source>
</evidence>